<dbReference type="EMBL" id="CP104067">
    <property type="protein sequence ID" value="WAH44025.1"/>
    <property type="molecule type" value="Genomic_DNA"/>
</dbReference>
<dbReference type="NCBIfam" id="NF038214">
    <property type="entry name" value="IS21_help_AAA"/>
    <property type="match status" value="1"/>
</dbReference>
<gene>
    <name evidence="7" type="primary">istB</name>
    <name evidence="7" type="ORF">NZD89_11975</name>
    <name evidence="5" type="ORF">NZD89_20505</name>
    <name evidence="6" type="ORF">NZD89_22825</name>
</gene>
<evidence type="ECO:0000256" key="2">
    <source>
        <dbReference type="ARBA" id="ARBA00022741"/>
    </source>
</evidence>
<accession>A0ABY6ZM76</accession>
<organism evidence="7 8">
    <name type="scientific">Alicyclobacillus fastidiosus</name>
    <dbReference type="NCBI Taxonomy" id="392011"/>
    <lineage>
        <taxon>Bacteria</taxon>
        <taxon>Bacillati</taxon>
        <taxon>Bacillota</taxon>
        <taxon>Bacilli</taxon>
        <taxon>Bacillales</taxon>
        <taxon>Alicyclobacillaceae</taxon>
        <taxon>Alicyclobacillus</taxon>
    </lineage>
</organism>
<dbReference type="Gene3D" id="3.40.50.300">
    <property type="entry name" value="P-loop containing nucleotide triphosphate hydrolases"/>
    <property type="match status" value="1"/>
</dbReference>
<dbReference type="Proteomes" id="UP001164761">
    <property type="component" value="Chromosome"/>
</dbReference>
<evidence type="ECO:0000256" key="1">
    <source>
        <dbReference type="ARBA" id="ARBA00008059"/>
    </source>
</evidence>
<dbReference type="InterPro" id="IPR028350">
    <property type="entry name" value="DNAC/IstB-like"/>
</dbReference>
<dbReference type="InterPro" id="IPR027417">
    <property type="entry name" value="P-loop_NTPase"/>
</dbReference>
<evidence type="ECO:0000313" key="7">
    <source>
        <dbReference type="EMBL" id="WAH44025.1"/>
    </source>
</evidence>
<name>A0ABY6ZM76_9BACL</name>
<proteinExistence type="inferred from homology"/>
<feature type="domain" description="AAA+ ATPase" evidence="4">
    <location>
        <begin position="98"/>
        <end position="230"/>
    </location>
</feature>
<dbReference type="SMART" id="SM00382">
    <property type="entry name" value="AAA"/>
    <property type="match status" value="1"/>
</dbReference>
<evidence type="ECO:0000256" key="3">
    <source>
        <dbReference type="ARBA" id="ARBA00022840"/>
    </source>
</evidence>
<reference evidence="7" key="1">
    <citation type="submission" date="2022-08" db="EMBL/GenBank/DDBJ databases">
        <title>Alicyclobacillus fastidiosus DSM 17978, complete genome.</title>
        <authorList>
            <person name="Wang Q."/>
            <person name="Cai R."/>
            <person name="Wang Z."/>
        </authorList>
    </citation>
    <scope>NUCLEOTIDE SEQUENCE</scope>
    <source>
        <strain evidence="7">DSM 17978</strain>
    </source>
</reference>
<dbReference type="InterPro" id="IPR003593">
    <property type="entry name" value="AAA+_ATPase"/>
</dbReference>
<protein>
    <submittedName>
        <fullName evidence="7">IS21-like element helper ATPase IstB</fullName>
    </submittedName>
</protein>
<evidence type="ECO:0000313" key="6">
    <source>
        <dbReference type="EMBL" id="WAH41079.1"/>
    </source>
</evidence>
<keyword evidence="8" id="KW-1185">Reference proteome</keyword>
<keyword evidence="3" id="KW-0067">ATP-binding</keyword>
<evidence type="ECO:0000259" key="4">
    <source>
        <dbReference type="SMART" id="SM00382"/>
    </source>
</evidence>
<dbReference type="PANTHER" id="PTHR30050:SF4">
    <property type="entry name" value="ATP-BINDING PROTEIN RV3427C IN INSERTION SEQUENCE-RELATED"/>
    <property type="match status" value="1"/>
</dbReference>
<dbReference type="InterPro" id="IPR002611">
    <property type="entry name" value="IstB_ATP-bd"/>
</dbReference>
<dbReference type="InterPro" id="IPR047661">
    <property type="entry name" value="IstB"/>
</dbReference>
<dbReference type="SUPFAM" id="SSF52540">
    <property type="entry name" value="P-loop containing nucleoside triphosphate hydrolases"/>
    <property type="match status" value="1"/>
</dbReference>
<dbReference type="PIRSF" id="PIRSF003073">
    <property type="entry name" value="DNAC_TnpB_IstB"/>
    <property type="match status" value="1"/>
</dbReference>
<comment type="similarity">
    <text evidence="1">Belongs to the IS21/IS1162 putative ATP-binding protein family.</text>
</comment>
<evidence type="ECO:0000313" key="5">
    <source>
        <dbReference type="EMBL" id="WAH40663.1"/>
    </source>
</evidence>
<dbReference type="Pfam" id="PF01695">
    <property type="entry name" value="IstB_IS21"/>
    <property type="match status" value="1"/>
</dbReference>
<dbReference type="PANTHER" id="PTHR30050">
    <property type="entry name" value="CHROMOSOMAL REPLICATION INITIATOR PROTEIN DNAA"/>
    <property type="match status" value="1"/>
</dbReference>
<evidence type="ECO:0000313" key="8">
    <source>
        <dbReference type="Proteomes" id="UP001164761"/>
    </source>
</evidence>
<keyword evidence="2" id="KW-0547">Nucleotide-binding</keyword>
<dbReference type="EMBL" id="CP104067">
    <property type="protein sequence ID" value="WAH41079.1"/>
    <property type="molecule type" value="Genomic_DNA"/>
</dbReference>
<dbReference type="RefSeq" id="WP_268004560.1">
    <property type="nucleotide sequence ID" value="NZ_BSUT01000001.1"/>
</dbReference>
<dbReference type="EMBL" id="CP104067">
    <property type="protein sequence ID" value="WAH40663.1"/>
    <property type="molecule type" value="Genomic_DNA"/>
</dbReference>
<sequence>MLTNPTLQYLRQMKLGAMADAYTQQLQDPNAQSLTFEERFGLLVDHEWVNRQNHRQQRLIREARLKINAAPEEIENHVSRTLDHGLLRSLTTGQWVQAHHNLILVGPTGVGKTFIACALGTAACRQNLNVRYFRVSKLLQESLIAKGDGSYERLQRHIRKADLLILDDWGLAPMSVPESRDLLDLLDERTNTHSTCIASQLPVELWHEHFVDPTLADAILDRIVHNAYKLEINGESMRKLKSSLSIEDNSGK</sequence>
<dbReference type="CDD" id="cd00009">
    <property type="entry name" value="AAA"/>
    <property type="match status" value="1"/>
</dbReference>